<evidence type="ECO:0000259" key="1">
    <source>
        <dbReference type="PROSITE" id="PS51736"/>
    </source>
</evidence>
<dbReference type="GO" id="GO:0000150">
    <property type="term" value="F:DNA strand exchange activity"/>
    <property type="evidence" value="ECO:0007669"/>
    <property type="project" value="InterPro"/>
</dbReference>
<reference evidence="3 4" key="1">
    <citation type="submission" date="2019-08" db="EMBL/GenBank/DDBJ databases">
        <title>In-depth cultivation of the pig gut microbiome towards novel bacterial diversity and tailored functional studies.</title>
        <authorList>
            <person name="Wylensek D."/>
            <person name="Hitch T.C.A."/>
            <person name="Clavel T."/>
        </authorList>
    </citation>
    <scope>NUCLEOTIDE SEQUENCE [LARGE SCALE GENOMIC DNA]</scope>
    <source>
        <strain evidence="3 4">WB03_NA08</strain>
    </source>
</reference>
<keyword evidence="4" id="KW-1185">Reference proteome</keyword>
<evidence type="ECO:0000313" key="3">
    <source>
        <dbReference type="EMBL" id="MSS84763.1"/>
    </source>
</evidence>
<dbReference type="InterPro" id="IPR011109">
    <property type="entry name" value="DNA_bind_recombinase_dom"/>
</dbReference>
<dbReference type="InterPro" id="IPR006119">
    <property type="entry name" value="Resolv_N"/>
</dbReference>
<dbReference type="InterPro" id="IPR038109">
    <property type="entry name" value="DNA_bind_recomb_sf"/>
</dbReference>
<dbReference type="Gene3D" id="3.90.1750.20">
    <property type="entry name" value="Putative Large Serine Recombinase, Chain B, Domain 2"/>
    <property type="match status" value="1"/>
</dbReference>
<dbReference type="AlphaFoldDB" id="A0A6N7W8C8"/>
<feature type="domain" description="Recombinase" evidence="2">
    <location>
        <begin position="169"/>
        <end position="298"/>
    </location>
</feature>
<dbReference type="PANTHER" id="PTHR30461:SF23">
    <property type="entry name" value="DNA RECOMBINASE-RELATED"/>
    <property type="match status" value="1"/>
</dbReference>
<organism evidence="3 4">
    <name type="scientific">Scrofimicrobium canadense</name>
    <dbReference type="NCBI Taxonomy" id="2652290"/>
    <lineage>
        <taxon>Bacteria</taxon>
        <taxon>Bacillati</taxon>
        <taxon>Actinomycetota</taxon>
        <taxon>Actinomycetes</taxon>
        <taxon>Actinomycetales</taxon>
        <taxon>Actinomycetaceae</taxon>
        <taxon>Scrofimicrobium</taxon>
    </lineage>
</organism>
<dbReference type="PROSITE" id="PS51737">
    <property type="entry name" value="RECOMBINASE_DNA_BIND"/>
    <property type="match status" value="1"/>
</dbReference>
<accession>A0A6N7W8C8</accession>
<name>A0A6N7W8C8_9ACTO</name>
<dbReference type="Pfam" id="PF13408">
    <property type="entry name" value="Zn_ribbon_recom"/>
    <property type="match status" value="1"/>
</dbReference>
<evidence type="ECO:0000313" key="4">
    <source>
        <dbReference type="Proteomes" id="UP000470875"/>
    </source>
</evidence>
<dbReference type="InterPro" id="IPR050639">
    <property type="entry name" value="SSR_resolvase"/>
</dbReference>
<dbReference type="Pfam" id="PF07508">
    <property type="entry name" value="Recombinase"/>
    <property type="match status" value="1"/>
</dbReference>
<dbReference type="PANTHER" id="PTHR30461">
    <property type="entry name" value="DNA-INVERTASE FROM LAMBDOID PROPHAGE"/>
    <property type="match status" value="1"/>
</dbReference>
<protein>
    <submittedName>
        <fullName evidence="3">Recombinase family protein</fullName>
    </submittedName>
</protein>
<dbReference type="SUPFAM" id="SSF53041">
    <property type="entry name" value="Resolvase-like"/>
    <property type="match status" value="1"/>
</dbReference>
<evidence type="ECO:0000259" key="2">
    <source>
        <dbReference type="PROSITE" id="PS51737"/>
    </source>
</evidence>
<proteinExistence type="predicted"/>
<dbReference type="Pfam" id="PF00239">
    <property type="entry name" value="Resolvase"/>
    <property type="match status" value="1"/>
</dbReference>
<dbReference type="InterPro" id="IPR025827">
    <property type="entry name" value="Zn_ribbon_recom_dom"/>
</dbReference>
<dbReference type="InterPro" id="IPR036162">
    <property type="entry name" value="Resolvase-like_N_sf"/>
</dbReference>
<dbReference type="EMBL" id="VULO01000009">
    <property type="protein sequence ID" value="MSS84763.1"/>
    <property type="molecule type" value="Genomic_DNA"/>
</dbReference>
<dbReference type="PROSITE" id="PS51736">
    <property type="entry name" value="RECOMBINASES_3"/>
    <property type="match status" value="1"/>
</dbReference>
<dbReference type="SMART" id="SM00857">
    <property type="entry name" value="Resolvase"/>
    <property type="match status" value="1"/>
</dbReference>
<comment type="caution">
    <text evidence="3">The sequence shown here is derived from an EMBL/GenBank/DDBJ whole genome shotgun (WGS) entry which is preliminary data.</text>
</comment>
<gene>
    <name evidence="3" type="ORF">FYJ24_08305</name>
</gene>
<dbReference type="Gene3D" id="3.40.50.1390">
    <property type="entry name" value="Resolvase, N-terminal catalytic domain"/>
    <property type="match status" value="1"/>
</dbReference>
<dbReference type="CDD" id="cd00338">
    <property type="entry name" value="Ser_Recombinase"/>
    <property type="match status" value="1"/>
</dbReference>
<feature type="domain" description="Resolvase/invertase-type recombinase catalytic" evidence="1">
    <location>
        <begin position="15"/>
        <end position="166"/>
    </location>
</feature>
<dbReference type="Proteomes" id="UP000470875">
    <property type="component" value="Unassembled WGS sequence"/>
</dbReference>
<dbReference type="GO" id="GO:0003677">
    <property type="term" value="F:DNA binding"/>
    <property type="evidence" value="ECO:0007669"/>
    <property type="project" value="InterPro"/>
</dbReference>
<sequence length="477" mass="53352">MERVTPPPQRARVRKVAAYARISMETERSPKSLSAQISHYSELIQSTPGWEYAGVFADSGISGTTTNRPQFRAMLDRARAGGIDLILTKSISRFARNTVDLLETIRELKTLGVEVRFEKENISTFSADGELVLTLLASFAQAESEQISQNVRWRVRKGFEQGKANGFHLYGYTDSADATDVEIIEAEAEVVRWIFAQYMAPTSCEAMAAQLIADGRAPQQLASNKMPGEWVRHILKNPSYTGDLLLGQWATPDGKPGRAVRNTGEHPMYLVENAIPTIIDRDTFTAVQAEIARRRDLGARANWAIETVAMTSKIKCATCGCSFVRNRRNPKTQNQITTEHWICTERKKGRTTSCGTSEISDTALKTLIANILGIDEFDDDVFTARIDHIDVTGKDHYTFHYTDGTISAHTWRPNLKRSSWTPAKRAAWAELVKARWEYARKLGIDGRSAPTPPEALAKYRAVAKAEAERLRAERGER</sequence>